<keyword evidence="5 13" id="KW-0255">Endonuclease</keyword>
<comment type="function">
    <text evidence="13">The RuvA-RuvB-RuvC complex processes Holliday junction (HJ) DNA during genetic recombination and DNA repair. Endonuclease that resolves HJ intermediates. Cleaves cruciform DNA by making single-stranded nicks across the HJ at symmetrical positions within the homologous arms, yielding a 5'-phosphate and a 3'-hydroxyl group; requires a central core of homology in the junction. The consensus cleavage sequence is 5'-(A/T)TT(C/G)-3'. Cleavage occurs on the 3'-side of the TT dinucleotide at the point of strand exchange. HJ branch migration catalyzed by RuvA-RuvB allows RuvC to scan DNA until it finds its consensus sequence, where it cleaves and resolves the cruciform DNA.</text>
</comment>
<keyword evidence="9 13" id="KW-0238">DNA-binding</keyword>
<evidence type="ECO:0000256" key="3">
    <source>
        <dbReference type="ARBA" id="ARBA00022722"/>
    </source>
</evidence>
<dbReference type="PANTHER" id="PTHR30194">
    <property type="entry name" value="CROSSOVER JUNCTION ENDODEOXYRIBONUCLEASE RUVC"/>
    <property type="match status" value="1"/>
</dbReference>
<dbReference type="NCBIfam" id="TIGR00228">
    <property type="entry name" value="ruvC"/>
    <property type="match status" value="1"/>
</dbReference>
<evidence type="ECO:0000256" key="11">
    <source>
        <dbReference type="ARBA" id="ARBA00023204"/>
    </source>
</evidence>
<dbReference type="EMBL" id="CP036316">
    <property type="protein sequence ID" value="QDT63377.1"/>
    <property type="molecule type" value="Genomic_DNA"/>
</dbReference>
<keyword evidence="3 13" id="KW-0540">Nuclease</keyword>
<evidence type="ECO:0000313" key="15">
    <source>
        <dbReference type="EMBL" id="QDT63377.1"/>
    </source>
</evidence>
<dbReference type="FunFam" id="3.30.420.10:FF:000002">
    <property type="entry name" value="Crossover junction endodeoxyribonuclease RuvC"/>
    <property type="match status" value="1"/>
</dbReference>
<gene>
    <name evidence="13 15" type="primary">ruvC</name>
    <name evidence="15" type="ORF">V22_05980</name>
</gene>
<evidence type="ECO:0000256" key="5">
    <source>
        <dbReference type="ARBA" id="ARBA00022759"/>
    </source>
</evidence>
<name>A0A517T4S3_9PLAN</name>
<dbReference type="GO" id="GO:0005737">
    <property type="term" value="C:cytoplasm"/>
    <property type="evidence" value="ECO:0007669"/>
    <property type="project" value="UniProtKB-SubCell"/>
</dbReference>
<evidence type="ECO:0000256" key="2">
    <source>
        <dbReference type="ARBA" id="ARBA00022490"/>
    </source>
</evidence>
<dbReference type="InterPro" id="IPR020563">
    <property type="entry name" value="X-over_junc_endoDNase_Mg_BS"/>
</dbReference>
<keyword evidence="11 13" id="KW-0234">DNA repair</keyword>
<keyword evidence="6 13" id="KW-0227">DNA damage</keyword>
<dbReference type="EC" id="3.1.21.10" evidence="13 14"/>
<dbReference type="Proteomes" id="UP000319976">
    <property type="component" value="Chromosome"/>
</dbReference>
<dbReference type="Pfam" id="PF02075">
    <property type="entry name" value="RuvC"/>
    <property type="match status" value="1"/>
</dbReference>
<feature type="binding site" evidence="13">
    <location>
        <position position="72"/>
    </location>
    <ligand>
        <name>Mg(2+)</name>
        <dbReference type="ChEBI" id="CHEBI:18420"/>
        <label>2</label>
    </ligand>
</feature>
<dbReference type="SUPFAM" id="SSF53098">
    <property type="entry name" value="Ribonuclease H-like"/>
    <property type="match status" value="1"/>
</dbReference>
<comment type="subunit">
    <text evidence="13">Homodimer which binds Holliday junction (HJ) DNA. The HJ becomes 2-fold symmetrical on binding to RuvC with unstacked arms; it has a different conformation from HJ DNA in complex with RuvA. In the full resolvosome a probable DNA-RuvA(4)-RuvB(12)-RuvC(2) complex forms which resolves the HJ.</text>
</comment>
<keyword evidence="7 13" id="KW-0378">Hydrolase</keyword>
<dbReference type="PRINTS" id="PR00696">
    <property type="entry name" value="RSOLVASERUVC"/>
</dbReference>
<reference evidence="15 16" key="1">
    <citation type="submission" date="2019-02" db="EMBL/GenBank/DDBJ databases">
        <title>Deep-cultivation of Planctomycetes and their phenomic and genomic characterization uncovers novel biology.</title>
        <authorList>
            <person name="Wiegand S."/>
            <person name="Jogler M."/>
            <person name="Boedeker C."/>
            <person name="Pinto D."/>
            <person name="Vollmers J."/>
            <person name="Rivas-Marin E."/>
            <person name="Kohn T."/>
            <person name="Peeters S.H."/>
            <person name="Heuer A."/>
            <person name="Rast P."/>
            <person name="Oberbeckmann S."/>
            <person name="Bunk B."/>
            <person name="Jeske O."/>
            <person name="Meyerdierks A."/>
            <person name="Storesund J.E."/>
            <person name="Kallscheuer N."/>
            <person name="Luecker S."/>
            <person name="Lage O.M."/>
            <person name="Pohl T."/>
            <person name="Merkel B.J."/>
            <person name="Hornburger P."/>
            <person name="Mueller R.-W."/>
            <person name="Bruemmer F."/>
            <person name="Labrenz M."/>
            <person name="Spormann A.M."/>
            <person name="Op den Camp H."/>
            <person name="Overmann J."/>
            <person name="Amann R."/>
            <person name="Jetten M.S.M."/>
            <person name="Mascher T."/>
            <person name="Medema M.H."/>
            <person name="Devos D.P."/>
            <person name="Kaster A.-K."/>
            <person name="Ovreas L."/>
            <person name="Rohde M."/>
            <person name="Galperin M.Y."/>
            <person name="Jogler C."/>
        </authorList>
    </citation>
    <scope>NUCLEOTIDE SEQUENCE [LARGE SCALE GENOMIC DNA]</scope>
    <source>
        <strain evidence="15 16">V22</strain>
    </source>
</reference>
<dbReference type="OrthoDB" id="9805499at2"/>
<evidence type="ECO:0000256" key="9">
    <source>
        <dbReference type="ARBA" id="ARBA00023125"/>
    </source>
</evidence>
<evidence type="ECO:0000256" key="1">
    <source>
        <dbReference type="ARBA" id="ARBA00009518"/>
    </source>
</evidence>
<dbReference type="HAMAP" id="MF_00034">
    <property type="entry name" value="RuvC"/>
    <property type="match status" value="1"/>
</dbReference>
<dbReference type="KEGG" id="chya:V22_05980"/>
<keyword evidence="8 13" id="KW-0460">Magnesium</keyword>
<keyword evidence="16" id="KW-1185">Reference proteome</keyword>
<accession>A0A517T4S3</accession>
<evidence type="ECO:0000256" key="4">
    <source>
        <dbReference type="ARBA" id="ARBA00022723"/>
    </source>
</evidence>
<dbReference type="AlphaFoldDB" id="A0A517T4S3"/>
<evidence type="ECO:0000256" key="13">
    <source>
        <dbReference type="HAMAP-Rule" id="MF_00034"/>
    </source>
</evidence>
<sequence length="167" mass="18156">MSQQAEYVLGIDPSLSCTGYAVLERNGQGATLREGGVIRTKQSDSLVDRVVEIGRGVRELVEQYQPTHAAIEQVFSHAKFPKTAVLMGHVRGAILMAIGDADIPIMHFTPTEIKKLLTGHGRATKEQMQAAIQMELKLSKQLEPHDVADAAAIAIAAYHTLRISRAS</sequence>
<dbReference type="InterPro" id="IPR012337">
    <property type="entry name" value="RNaseH-like_sf"/>
</dbReference>
<keyword evidence="2 13" id="KW-0963">Cytoplasm</keyword>
<comment type="subcellular location">
    <subcellularLocation>
        <location evidence="13">Cytoplasm</location>
    </subcellularLocation>
</comment>
<keyword evidence="4 13" id="KW-0479">Metal-binding</keyword>
<keyword evidence="10 13" id="KW-0233">DNA recombination</keyword>
<organism evidence="15 16">
    <name type="scientific">Calycomorphotria hydatis</name>
    <dbReference type="NCBI Taxonomy" id="2528027"/>
    <lineage>
        <taxon>Bacteria</taxon>
        <taxon>Pseudomonadati</taxon>
        <taxon>Planctomycetota</taxon>
        <taxon>Planctomycetia</taxon>
        <taxon>Planctomycetales</taxon>
        <taxon>Planctomycetaceae</taxon>
        <taxon>Calycomorphotria</taxon>
    </lineage>
</organism>
<evidence type="ECO:0000256" key="8">
    <source>
        <dbReference type="ARBA" id="ARBA00022842"/>
    </source>
</evidence>
<dbReference type="Gene3D" id="3.30.420.10">
    <property type="entry name" value="Ribonuclease H-like superfamily/Ribonuclease H"/>
    <property type="match status" value="1"/>
</dbReference>
<dbReference type="InterPro" id="IPR002176">
    <property type="entry name" value="X-over_junc_endoDNase_RuvC"/>
</dbReference>
<feature type="binding site" evidence="13">
    <location>
        <position position="12"/>
    </location>
    <ligand>
        <name>Mg(2+)</name>
        <dbReference type="ChEBI" id="CHEBI:18420"/>
        <label>1</label>
    </ligand>
</feature>
<proteinExistence type="inferred from homology"/>
<evidence type="ECO:0000313" key="16">
    <source>
        <dbReference type="Proteomes" id="UP000319976"/>
    </source>
</evidence>
<dbReference type="GO" id="GO:0006281">
    <property type="term" value="P:DNA repair"/>
    <property type="evidence" value="ECO:0007669"/>
    <property type="project" value="UniProtKB-UniRule"/>
</dbReference>
<evidence type="ECO:0000256" key="7">
    <source>
        <dbReference type="ARBA" id="ARBA00022801"/>
    </source>
</evidence>
<feature type="active site" evidence="13">
    <location>
        <position position="146"/>
    </location>
</feature>
<comment type="cofactor">
    <cofactor evidence="13">
        <name>Mg(2+)</name>
        <dbReference type="ChEBI" id="CHEBI:18420"/>
    </cofactor>
    <text evidence="13">Binds 2 Mg(2+) ion per subunit.</text>
</comment>
<dbReference type="RefSeq" id="WP_145259657.1">
    <property type="nucleotide sequence ID" value="NZ_CP036316.1"/>
</dbReference>
<evidence type="ECO:0000256" key="12">
    <source>
        <dbReference type="ARBA" id="ARBA00029354"/>
    </source>
</evidence>
<comment type="similarity">
    <text evidence="1 13">Belongs to the RuvC family.</text>
</comment>
<dbReference type="InterPro" id="IPR036397">
    <property type="entry name" value="RNaseH_sf"/>
</dbReference>
<dbReference type="CDD" id="cd16962">
    <property type="entry name" value="RuvC"/>
    <property type="match status" value="1"/>
</dbReference>
<dbReference type="GO" id="GO:0008821">
    <property type="term" value="F:crossover junction DNA endonuclease activity"/>
    <property type="evidence" value="ECO:0007669"/>
    <property type="project" value="UniProtKB-UniRule"/>
</dbReference>
<dbReference type="GO" id="GO:0048476">
    <property type="term" value="C:Holliday junction resolvase complex"/>
    <property type="evidence" value="ECO:0007669"/>
    <property type="project" value="UniProtKB-UniRule"/>
</dbReference>
<feature type="binding site" evidence="13">
    <location>
        <position position="146"/>
    </location>
    <ligand>
        <name>Mg(2+)</name>
        <dbReference type="ChEBI" id="CHEBI:18420"/>
        <label>1</label>
    </ligand>
</feature>
<evidence type="ECO:0000256" key="6">
    <source>
        <dbReference type="ARBA" id="ARBA00022763"/>
    </source>
</evidence>
<dbReference type="PROSITE" id="PS01321">
    <property type="entry name" value="RUVC"/>
    <property type="match status" value="1"/>
</dbReference>
<evidence type="ECO:0000256" key="14">
    <source>
        <dbReference type="NCBIfam" id="TIGR00228"/>
    </source>
</evidence>
<dbReference type="PANTHER" id="PTHR30194:SF3">
    <property type="entry name" value="CROSSOVER JUNCTION ENDODEOXYRIBONUCLEASE RUVC"/>
    <property type="match status" value="1"/>
</dbReference>
<dbReference type="GO" id="GO:0000287">
    <property type="term" value="F:magnesium ion binding"/>
    <property type="evidence" value="ECO:0007669"/>
    <property type="project" value="UniProtKB-UniRule"/>
</dbReference>
<dbReference type="GO" id="GO:0006310">
    <property type="term" value="P:DNA recombination"/>
    <property type="evidence" value="ECO:0007669"/>
    <property type="project" value="UniProtKB-UniRule"/>
</dbReference>
<dbReference type="GO" id="GO:0003677">
    <property type="term" value="F:DNA binding"/>
    <property type="evidence" value="ECO:0007669"/>
    <property type="project" value="UniProtKB-KW"/>
</dbReference>
<comment type="catalytic activity">
    <reaction evidence="12 13">
        <text>Endonucleolytic cleavage at a junction such as a reciprocal single-stranded crossover between two homologous DNA duplexes (Holliday junction).</text>
        <dbReference type="EC" id="3.1.21.10"/>
    </reaction>
</comment>
<feature type="active site" evidence="13">
    <location>
        <position position="12"/>
    </location>
</feature>
<protein>
    <recommendedName>
        <fullName evidence="13 14">Crossover junction endodeoxyribonuclease RuvC</fullName>
        <ecNumber evidence="13 14">3.1.21.10</ecNumber>
    </recommendedName>
    <alternativeName>
        <fullName evidence="13">Holliday junction nuclease RuvC</fullName>
    </alternativeName>
    <alternativeName>
        <fullName evidence="13">Holliday junction resolvase RuvC</fullName>
    </alternativeName>
</protein>
<evidence type="ECO:0000256" key="10">
    <source>
        <dbReference type="ARBA" id="ARBA00023172"/>
    </source>
</evidence>
<feature type="active site" evidence="13">
    <location>
        <position position="72"/>
    </location>
</feature>